<dbReference type="STRING" id="45286.A0A120K1H5"/>
<dbReference type="InterPro" id="IPR025313">
    <property type="entry name" value="SPB4-like_CTE"/>
</dbReference>
<keyword evidence="8 10" id="KW-0694">RNA-binding</keyword>
<keyword evidence="14" id="KW-1185">Reference proteome</keyword>
<keyword evidence="2" id="KW-0690">Ribosome biogenesis</keyword>
<dbReference type="PROSITE" id="PS51192">
    <property type="entry name" value="HELICASE_ATP_BIND_1"/>
    <property type="match status" value="1"/>
</dbReference>
<dbReference type="PROSITE" id="PS51194">
    <property type="entry name" value="HELICASE_CTER"/>
    <property type="match status" value="1"/>
</dbReference>
<reference evidence="13 14" key="1">
    <citation type="submission" date="2016-01" db="EMBL/GenBank/DDBJ databases">
        <title>Genome sequence of the yeast Holleya sinecauda.</title>
        <authorList>
            <person name="Dietrich F.S."/>
        </authorList>
    </citation>
    <scope>NUCLEOTIDE SEQUENCE [LARGE SCALE GENOMIC DNA]</scope>
    <source>
        <strain evidence="13 14">ATCC 58844</strain>
    </source>
</reference>
<accession>A0A120K1H5</accession>
<evidence type="ECO:0000259" key="11">
    <source>
        <dbReference type="PROSITE" id="PS51192"/>
    </source>
</evidence>
<dbReference type="GeneID" id="28721637"/>
<dbReference type="OrthoDB" id="422663at2759"/>
<dbReference type="GO" id="GO:0003724">
    <property type="term" value="F:RNA helicase activity"/>
    <property type="evidence" value="ECO:0007669"/>
    <property type="project" value="UniProtKB-EC"/>
</dbReference>
<evidence type="ECO:0000256" key="8">
    <source>
        <dbReference type="ARBA" id="ARBA00022884"/>
    </source>
</evidence>
<feature type="domain" description="Helicase C-terminal" evidence="12">
    <location>
        <begin position="395"/>
        <end position="592"/>
    </location>
</feature>
<evidence type="ECO:0000256" key="4">
    <source>
        <dbReference type="ARBA" id="ARBA00022741"/>
    </source>
</evidence>
<dbReference type="Gene3D" id="3.40.50.300">
    <property type="entry name" value="P-loop containing nucleotide triphosphate hydrolases"/>
    <property type="match status" value="2"/>
</dbReference>
<comment type="similarity">
    <text evidence="10">Belongs to the DEAD box helicase family.</text>
</comment>
<dbReference type="InterPro" id="IPR011545">
    <property type="entry name" value="DEAD/DEAH_box_helicase_dom"/>
</dbReference>
<dbReference type="CDD" id="cd17949">
    <property type="entry name" value="DEADc_DDX31"/>
    <property type="match status" value="1"/>
</dbReference>
<evidence type="ECO:0000259" key="12">
    <source>
        <dbReference type="PROSITE" id="PS51194"/>
    </source>
</evidence>
<evidence type="ECO:0000256" key="5">
    <source>
        <dbReference type="ARBA" id="ARBA00022801"/>
    </source>
</evidence>
<dbReference type="InterPro" id="IPR001650">
    <property type="entry name" value="Helicase_C-like"/>
</dbReference>
<dbReference type="InterPro" id="IPR014001">
    <property type="entry name" value="Helicase_ATP-bd"/>
</dbReference>
<evidence type="ECO:0000256" key="6">
    <source>
        <dbReference type="ARBA" id="ARBA00022806"/>
    </source>
</evidence>
<protein>
    <recommendedName>
        <fullName evidence="10">ATP-dependent RNA helicase</fullName>
        <ecNumber evidence="10">3.6.4.13</ecNumber>
    </recommendedName>
</protein>
<comment type="catalytic activity">
    <reaction evidence="10">
        <text>ATP + H2O = ADP + phosphate + H(+)</text>
        <dbReference type="Rhea" id="RHEA:13065"/>
        <dbReference type="ChEBI" id="CHEBI:15377"/>
        <dbReference type="ChEBI" id="CHEBI:15378"/>
        <dbReference type="ChEBI" id="CHEBI:30616"/>
        <dbReference type="ChEBI" id="CHEBI:43474"/>
        <dbReference type="ChEBI" id="CHEBI:456216"/>
        <dbReference type="EC" id="3.6.4.13"/>
    </reaction>
</comment>
<evidence type="ECO:0000256" key="2">
    <source>
        <dbReference type="ARBA" id="ARBA00022517"/>
    </source>
</evidence>
<dbReference type="SUPFAM" id="SSF52540">
    <property type="entry name" value="P-loop containing nucleoside triphosphate hydrolases"/>
    <property type="match status" value="2"/>
</dbReference>
<comment type="function">
    <text evidence="10">RNA helicase.</text>
</comment>
<keyword evidence="6 10" id="KW-0347">Helicase</keyword>
<organism evidence="13 14">
    <name type="scientific">Eremothecium sinecaudum</name>
    <dbReference type="NCBI Taxonomy" id="45286"/>
    <lineage>
        <taxon>Eukaryota</taxon>
        <taxon>Fungi</taxon>
        <taxon>Dikarya</taxon>
        <taxon>Ascomycota</taxon>
        <taxon>Saccharomycotina</taxon>
        <taxon>Saccharomycetes</taxon>
        <taxon>Saccharomycetales</taxon>
        <taxon>Saccharomycetaceae</taxon>
        <taxon>Eremothecium</taxon>
    </lineage>
</organism>
<dbReference type="AlphaFoldDB" id="A0A120K1H5"/>
<keyword evidence="5 10" id="KW-0378">Hydrolase</keyword>
<dbReference type="PANTHER" id="PTHR24031">
    <property type="entry name" value="RNA HELICASE"/>
    <property type="match status" value="1"/>
</dbReference>
<evidence type="ECO:0000256" key="9">
    <source>
        <dbReference type="ARBA" id="ARBA00023242"/>
    </source>
</evidence>
<evidence type="ECO:0000313" key="13">
    <source>
        <dbReference type="EMBL" id="AMD19351.1"/>
    </source>
</evidence>
<dbReference type="SMART" id="SM01178">
    <property type="entry name" value="DUF4217"/>
    <property type="match status" value="1"/>
</dbReference>
<dbReference type="GO" id="GO:0005524">
    <property type="term" value="F:ATP binding"/>
    <property type="evidence" value="ECO:0007669"/>
    <property type="project" value="UniProtKB-UniRule"/>
</dbReference>
<proteinExistence type="inferred from homology"/>
<evidence type="ECO:0000256" key="7">
    <source>
        <dbReference type="ARBA" id="ARBA00022840"/>
    </source>
</evidence>
<keyword evidence="3" id="KW-0698">rRNA processing</keyword>
<evidence type="ECO:0000256" key="1">
    <source>
        <dbReference type="ARBA" id="ARBA00004604"/>
    </source>
</evidence>
<evidence type="ECO:0000256" key="3">
    <source>
        <dbReference type="ARBA" id="ARBA00022552"/>
    </source>
</evidence>
<dbReference type="CDD" id="cd18787">
    <property type="entry name" value="SF2_C_DEAD"/>
    <property type="match status" value="1"/>
</dbReference>
<dbReference type="Pfam" id="PF00270">
    <property type="entry name" value="DEAD"/>
    <property type="match status" value="1"/>
</dbReference>
<dbReference type="SMART" id="SM00490">
    <property type="entry name" value="HELICc"/>
    <property type="match status" value="1"/>
</dbReference>
<gene>
    <name evidence="13" type="ORF">AW171_hschr21178</name>
</gene>
<dbReference type="Pfam" id="PF00271">
    <property type="entry name" value="Helicase_C"/>
    <property type="match status" value="1"/>
</dbReference>
<sequence length="713" mass="80165">MAMDDDDGLMLVNFSTSVDNNASSSKQIKVTGGKWKDRRKLKLKLEGRERRNKRPLDVKEDQIEVSGGFATKKPHLEDTLAKEKSVKSQPIQINSQIVSSLFTSNRQINTSVNSNERDGSAEVNPSNAPMMRDSFEALGISLPLVSHLKNVLKVEKPMKIQMLAIPELLKANNDLFIHAQTGSGKTLAFMLPILQTILSMEERIDRKSGCFAMIIAPTRELAQQMFAVASPLMQFCHYLVPCLLIGGERKKSEKARLRKGCNFIIGTPGRILDHLQNTKSIRRDLALSLRYLVLDEGDKLMELGFEKTINEILDIIHDVPCDNSRFAKLPTRITHVLCSATRKGHVNKLGNIVLKDHKVISSGQLLEEMSTAPDQLLQHITVVPPKLRLVTLAGLLNNLTVKYQRKTCRTIIFLSCSDSVDFHYEAFSASGRFASLAGDTVRKLTRGNDLFPSFADDADPNVIMYKLHGSLSQQTRTATLKHFSTDNDTTNGNHLILFCTDVASRGLDLPSLSTVIELDPPFAVEDHLHRVGRTARAGVSGQAFLFLLPGEEEGYMDYIKPLHPRGWKLLHYDTDILHPAFQGTRVQRTDRRSVADPAIITNWDSNATTWHLNIERRALDDPVFKQQATKAYTSHLRAYTTHISKEKVYFNLKYLHLGHIAKSFALRERPKAMSSLQPIDQASASKLPKEDTRSKMMRIARNTVKQSSFEFNY</sequence>
<comment type="subcellular location">
    <subcellularLocation>
        <location evidence="1">Nucleus</location>
        <location evidence="1">Nucleolus</location>
    </subcellularLocation>
</comment>
<dbReference type="EC" id="3.6.4.13" evidence="10"/>
<dbReference type="GO" id="GO:0006364">
    <property type="term" value="P:rRNA processing"/>
    <property type="evidence" value="ECO:0007669"/>
    <property type="project" value="UniProtKB-KW"/>
</dbReference>
<dbReference type="Pfam" id="PF13959">
    <property type="entry name" value="CTE_SPB4"/>
    <property type="match status" value="1"/>
</dbReference>
<dbReference type="EMBL" id="CP014242">
    <property type="protein sequence ID" value="AMD19351.1"/>
    <property type="molecule type" value="Genomic_DNA"/>
</dbReference>
<comment type="domain">
    <text evidence="10">The Q motif is unique to and characteristic of the DEAD box family of RNA helicases and controls ATP binding and hydrolysis.</text>
</comment>
<evidence type="ECO:0000313" key="14">
    <source>
        <dbReference type="Proteomes" id="UP000243052"/>
    </source>
</evidence>
<keyword evidence="4 10" id="KW-0547">Nucleotide-binding</keyword>
<dbReference type="InterPro" id="IPR027417">
    <property type="entry name" value="P-loop_NTPase"/>
</dbReference>
<dbReference type="RefSeq" id="XP_017986347.1">
    <property type="nucleotide sequence ID" value="XM_018130858.1"/>
</dbReference>
<dbReference type="SMART" id="SM00487">
    <property type="entry name" value="DEXDc"/>
    <property type="match status" value="1"/>
</dbReference>
<feature type="domain" description="Helicase ATP-binding" evidence="11">
    <location>
        <begin position="166"/>
        <end position="360"/>
    </location>
</feature>
<evidence type="ECO:0000256" key="10">
    <source>
        <dbReference type="RuleBase" id="RU365068"/>
    </source>
</evidence>
<dbReference type="GO" id="GO:0016787">
    <property type="term" value="F:hydrolase activity"/>
    <property type="evidence" value="ECO:0007669"/>
    <property type="project" value="UniProtKB-KW"/>
</dbReference>
<name>A0A120K1H5_9SACH</name>
<keyword evidence="7 10" id="KW-0067">ATP-binding</keyword>
<keyword evidence="9" id="KW-0539">Nucleus</keyword>
<dbReference type="GO" id="GO:0003723">
    <property type="term" value="F:RNA binding"/>
    <property type="evidence" value="ECO:0007669"/>
    <property type="project" value="UniProtKB-UniRule"/>
</dbReference>
<dbReference type="Proteomes" id="UP000243052">
    <property type="component" value="Chromosome ii"/>
</dbReference>
<dbReference type="GO" id="GO:0005730">
    <property type="term" value="C:nucleolus"/>
    <property type="evidence" value="ECO:0007669"/>
    <property type="project" value="UniProtKB-SubCell"/>
</dbReference>